<dbReference type="AlphaFoldDB" id="A0A0D0CBG4"/>
<keyword evidence="3" id="KW-1185">Reference proteome</keyword>
<reference evidence="2 3" key="1">
    <citation type="submission" date="2014-04" db="EMBL/GenBank/DDBJ databases">
        <title>Evolutionary Origins and Diversification of the Mycorrhizal Mutualists.</title>
        <authorList>
            <consortium name="DOE Joint Genome Institute"/>
            <consortium name="Mycorrhizal Genomics Consortium"/>
            <person name="Kohler A."/>
            <person name="Kuo A."/>
            <person name="Nagy L.G."/>
            <person name="Floudas D."/>
            <person name="Copeland A."/>
            <person name="Barry K.W."/>
            <person name="Cichocki N."/>
            <person name="Veneault-Fourrey C."/>
            <person name="LaButti K."/>
            <person name="Lindquist E.A."/>
            <person name="Lipzen A."/>
            <person name="Lundell T."/>
            <person name="Morin E."/>
            <person name="Murat C."/>
            <person name="Riley R."/>
            <person name="Ohm R."/>
            <person name="Sun H."/>
            <person name="Tunlid A."/>
            <person name="Henrissat B."/>
            <person name="Grigoriev I.V."/>
            <person name="Hibbett D.S."/>
            <person name="Martin F."/>
        </authorList>
    </citation>
    <scope>NUCLEOTIDE SEQUENCE [LARGE SCALE GENOMIC DNA]</scope>
    <source>
        <strain evidence="2 3">FD-317 M1</strain>
    </source>
</reference>
<dbReference type="HOGENOM" id="CLU_095403_0_0_1"/>
<feature type="compositionally biased region" description="Polar residues" evidence="1">
    <location>
        <begin position="160"/>
        <end position="192"/>
    </location>
</feature>
<evidence type="ECO:0000313" key="2">
    <source>
        <dbReference type="EMBL" id="KIK59829.1"/>
    </source>
</evidence>
<proteinExistence type="predicted"/>
<dbReference type="Proteomes" id="UP000053593">
    <property type="component" value="Unassembled WGS sequence"/>
</dbReference>
<organism evidence="2 3">
    <name type="scientific">Collybiopsis luxurians FD-317 M1</name>
    <dbReference type="NCBI Taxonomy" id="944289"/>
    <lineage>
        <taxon>Eukaryota</taxon>
        <taxon>Fungi</taxon>
        <taxon>Dikarya</taxon>
        <taxon>Basidiomycota</taxon>
        <taxon>Agaricomycotina</taxon>
        <taxon>Agaricomycetes</taxon>
        <taxon>Agaricomycetidae</taxon>
        <taxon>Agaricales</taxon>
        <taxon>Marasmiineae</taxon>
        <taxon>Omphalotaceae</taxon>
        <taxon>Collybiopsis</taxon>
        <taxon>Collybiopsis luxurians</taxon>
    </lineage>
</organism>
<gene>
    <name evidence="2" type="ORF">GYMLUDRAFT_245036</name>
</gene>
<protein>
    <submittedName>
        <fullName evidence="2">Uncharacterized protein</fullName>
    </submittedName>
</protein>
<feature type="compositionally biased region" description="Polar residues" evidence="1">
    <location>
        <begin position="1"/>
        <end position="10"/>
    </location>
</feature>
<dbReference type="EMBL" id="KN834778">
    <property type="protein sequence ID" value="KIK59829.1"/>
    <property type="molecule type" value="Genomic_DNA"/>
</dbReference>
<evidence type="ECO:0000313" key="3">
    <source>
        <dbReference type="Proteomes" id="UP000053593"/>
    </source>
</evidence>
<name>A0A0D0CBG4_9AGAR</name>
<feature type="region of interest" description="Disordered" evidence="1">
    <location>
        <begin position="1"/>
        <end position="28"/>
    </location>
</feature>
<dbReference type="OrthoDB" id="3200438at2759"/>
<accession>A0A0D0CBG4</accession>
<feature type="region of interest" description="Disordered" evidence="1">
    <location>
        <begin position="152"/>
        <end position="194"/>
    </location>
</feature>
<sequence>MRPAHSSNSSKRARSPDETYSSSRPSKRISLATEADYALFCLRGSSSASSSRQNSEEWVQQAGNLTINSPLLIGNGTRPFEDHVMVTESMQNQSNTAASPAPYGRPHLAPLQTSFPRMQLAPKPAAQVFPPHMVSTDSPLLRNSAPSIHVLPPTPVSHPTGCSATTRPATPMNESPMSVSTSPLSANVLSPSRRNRGFAMGPRADCEKCRMGVKGHSVHLD</sequence>
<evidence type="ECO:0000256" key="1">
    <source>
        <dbReference type="SAM" id="MobiDB-lite"/>
    </source>
</evidence>